<dbReference type="PROSITE" id="PS50071">
    <property type="entry name" value="HOMEOBOX_2"/>
    <property type="match status" value="1"/>
</dbReference>
<feature type="DNA-binding region" description="Homeobox" evidence="6">
    <location>
        <begin position="55"/>
        <end position="114"/>
    </location>
</feature>
<evidence type="ECO:0000313" key="10">
    <source>
        <dbReference type="Proteomes" id="UP000694843"/>
    </source>
</evidence>
<evidence type="ECO:0000256" key="8">
    <source>
        <dbReference type="SAM" id="MobiDB-lite"/>
    </source>
</evidence>
<dbReference type="SUPFAM" id="SSF46689">
    <property type="entry name" value="Homeodomain-like"/>
    <property type="match status" value="1"/>
</dbReference>
<evidence type="ECO:0000313" key="11">
    <source>
        <dbReference type="RefSeq" id="XP_047741192.1"/>
    </source>
</evidence>
<comment type="similarity">
    <text evidence="5">Belongs to the H2.0 homeobox family.</text>
</comment>
<dbReference type="GO" id="GO:0000981">
    <property type="term" value="F:DNA-binding transcription factor activity, RNA polymerase II-specific"/>
    <property type="evidence" value="ECO:0007669"/>
    <property type="project" value="InterPro"/>
</dbReference>
<dbReference type="AlphaFoldDB" id="A0A979FXI7"/>
<dbReference type="PANTHER" id="PTHR46808">
    <property type="entry name" value="H2.0-LIKE HOMEOBOX PROTEIN"/>
    <property type="match status" value="1"/>
</dbReference>
<dbReference type="RefSeq" id="XP_047741192.1">
    <property type="nucleotide sequence ID" value="XM_047885236.1"/>
</dbReference>
<dbReference type="CDD" id="cd00086">
    <property type="entry name" value="homeodomain"/>
    <property type="match status" value="1"/>
</dbReference>
<dbReference type="KEGG" id="hazt:125179417"/>
<feature type="region of interest" description="Disordered" evidence="8">
    <location>
        <begin position="113"/>
        <end position="143"/>
    </location>
</feature>
<feature type="domain" description="Homeobox" evidence="9">
    <location>
        <begin position="53"/>
        <end position="113"/>
    </location>
</feature>
<dbReference type="PROSITE" id="PS00027">
    <property type="entry name" value="HOMEOBOX_1"/>
    <property type="match status" value="1"/>
</dbReference>
<feature type="compositionally biased region" description="Basic and acidic residues" evidence="8">
    <location>
        <begin position="126"/>
        <end position="143"/>
    </location>
</feature>
<keyword evidence="10" id="KW-1185">Reference proteome</keyword>
<dbReference type="InterPro" id="IPR001356">
    <property type="entry name" value="HD"/>
</dbReference>
<gene>
    <name evidence="11" type="primary">LOC125179417</name>
</gene>
<dbReference type="InterPro" id="IPR052497">
    <property type="entry name" value="H2.0_Homeobox_TF"/>
</dbReference>
<dbReference type="PRINTS" id="PR00031">
    <property type="entry name" value="HTHREPRESSR"/>
</dbReference>
<organism evidence="10 11">
    <name type="scientific">Hyalella azteca</name>
    <name type="common">Amphipod</name>
    <dbReference type="NCBI Taxonomy" id="294128"/>
    <lineage>
        <taxon>Eukaryota</taxon>
        <taxon>Metazoa</taxon>
        <taxon>Ecdysozoa</taxon>
        <taxon>Arthropoda</taxon>
        <taxon>Crustacea</taxon>
        <taxon>Multicrustacea</taxon>
        <taxon>Malacostraca</taxon>
        <taxon>Eumalacostraca</taxon>
        <taxon>Peracarida</taxon>
        <taxon>Amphipoda</taxon>
        <taxon>Senticaudata</taxon>
        <taxon>Talitrida</taxon>
        <taxon>Talitroidea</taxon>
        <taxon>Hyalellidae</taxon>
        <taxon>Hyalella</taxon>
    </lineage>
</organism>
<dbReference type="OrthoDB" id="6159439at2759"/>
<reference evidence="11" key="1">
    <citation type="submission" date="2025-08" db="UniProtKB">
        <authorList>
            <consortium name="RefSeq"/>
        </authorList>
    </citation>
    <scope>IDENTIFICATION</scope>
    <source>
        <tissue evidence="11">Whole organism</tissue>
    </source>
</reference>
<evidence type="ECO:0000256" key="7">
    <source>
        <dbReference type="RuleBase" id="RU000682"/>
    </source>
</evidence>
<dbReference type="InterPro" id="IPR000047">
    <property type="entry name" value="HTH_motif"/>
</dbReference>
<name>A0A979FXI7_HYAAZ</name>
<keyword evidence="2 6" id="KW-0238">DNA-binding</keyword>
<accession>A0A979FXI7</accession>
<dbReference type="GO" id="GO:0005634">
    <property type="term" value="C:nucleus"/>
    <property type="evidence" value="ECO:0007669"/>
    <property type="project" value="UniProtKB-SubCell"/>
</dbReference>
<evidence type="ECO:0000256" key="2">
    <source>
        <dbReference type="ARBA" id="ARBA00023125"/>
    </source>
</evidence>
<evidence type="ECO:0000256" key="3">
    <source>
        <dbReference type="ARBA" id="ARBA00023155"/>
    </source>
</evidence>
<dbReference type="PRINTS" id="PR00024">
    <property type="entry name" value="HOMEOBOX"/>
</dbReference>
<sequence>MLSVYDGVLRPIPLVRSHPATDEFLLRARLGEPSLDTRNLTHGMECLGSQQRRKKSWSRAVFTSLQRKGLELSFSDQKYITKPDRKQLAASLGLTDAQVKVWFQNRRMKWRQEQTQPETSCSACPDDARDAVPQGDDEHVLQN</sequence>
<evidence type="ECO:0000256" key="4">
    <source>
        <dbReference type="ARBA" id="ARBA00023242"/>
    </source>
</evidence>
<dbReference type="Pfam" id="PF00046">
    <property type="entry name" value="Homeodomain"/>
    <property type="match status" value="1"/>
</dbReference>
<protein>
    <submittedName>
        <fullName evidence="11">Homeobox protein H2.0-like</fullName>
    </submittedName>
</protein>
<dbReference type="InterPro" id="IPR020479">
    <property type="entry name" value="HD_metazoa"/>
</dbReference>
<evidence type="ECO:0000256" key="1">
    <source>
        <dbReference type="ARBA" id="ARBA00004123"/>
    </source>
</evidence>
<feature type="compositionally biased region" description="Polar residues" evidence="8">
    <location>
        <begin position="113"/>
        <end position="122"/>
    </location>
</feature>
<comment type="subcellular location">
    <subcellularLocation>
        <location evidence="1 6 7">Nucleus</location>
    </subcellularLocation>
</comment>
<dbReference type="Gene3D" id="1.10.10.60">
    <property type="entry name" value="Homeodomain-like"/>
    <property type="match status" value="1"/>
</dbReference>
<dbReference type="SMART" id="SM00389">
    <property type="entry name" value="HOX"/>
    <property type="match status" value="1"/>
</dbReference>
<proteinExistence type="inferred from homology"/>
<evidence type="ECO:0000259" key="9">
    <source>
        <dbReference type="PROSITE" id="PS50071"/>
    </source>
</evidence>
<dbReference type="PANTHER" id="PTHR46808:SF1">
    <property type="entry name" value="H2.0-LIKE HOMEOBOX PROTEIN"/>
    <property type="match status" value="1"/>
</dbReference>
<dbReference type="Proteomes" id="UP000694843">
    <property type="component" value="Unplaced"/>
</dbReference>
<evidence type="ECO:0000256" key="6">
    <source>
        <dbReference type="PROSITE-ProRule" id="PRU00108"/>
    </source>
</evidence>
<dbReference type="InterPro" id="IPR009057">
    <property type="entry name" value="Homeodomain-like_sf"/>
</dbReference>
<dbReference type="GeneID" id="125179417"/>
<dbReference type="InterPro" id="IPR017970">
    <property type="entry name" value="Homeobox_CS"/>
</dbReference>
<dbReference type="GO" id="GO:0043565">
    <property type="term" value="F:sequence-specific DNA binding"/>
    <property type="evidence" value="ECO:0007669"/>
    <property type="project" value="TreeGrafter"/>
</dbReference>
<evidence type="ECO:0000256" key="5">
    <source>
        <dbReference type="ARBA" id="ARBA00038504"/>
    </source>
</evidence>
<keyword evidence="4 6" id="KW-0539">Nucleus</keyword>
<keyword evidence="3 6" id="KW-0371">Homeobox</keyword>